<dbReference type="PROSITE" id="PS52029">
    <property type="entry name" value="LD_TPASE"/>
    <property type="match status" value="1"/>
</dbReference>
<dbReference type="GO" id="GO:0071555">
    <property type="term" value="P:cell wall organization"/>
    <property type="evidence" value="ECO:0007669"/>
    <property type="project" value="UniProtKB-UniRule"/>
</dbReference>
<evidence type="ECO:0000259" key="10">
    <source>
        <dbReference type="PROSITE" id="PS52029"/>
    </source>
</evidence>
<dbReference type="GO" id="GO:0005576">
    <property type="term" value="C:extracellular region"/>
    <property type="evidence" value="ECO:0007669"/>
    <property type="project" value="TreeGrafter"/>
</dbReference>
<keyword evidence="8 9" id="KW-0961">Cell wall biogenesis/degradation</keyword>
<dbReference type="Proteomes" id="UP000481033">
    <property type="component" value="Unassembled WGS sequence"/>
</dbReference>
<comment type="caution">
    <text evidence="11">The sequence shown here is derived from an EMBL/GenBank/DDBJ whole genome shotgun (WGS) entry which is preliminary data.</text>
</comment>
<keyword evidence="6 9" id="KW-0133">Cell shape</keyword>
<dbReference type="PANTHER" id="PTHR30582">
    <property type="entry name" value="L,D-TRANSPEPTIDASE"/>
    <property type="match status" value="1"/>
</dbReference>
<feature type="active site" description="Nucleophile" evidence="9">
    <location>
        <position position="185"/>
    </location>
</feature>
<dbReference type="SUPFAM" id="SSF141523">
    <property type="entry name" value="L,D-transpeptidase catalytic domain-like"/>
    <property type="match status" value="1"/>
</dbReference>
<evidence type="ECO:0000313" key="12">
    <source>
        <dbReference type="Proteomes" id="UP000481033"/>
    </source>
</evidence>
<keyword evidence="4" id="KW-0808">Transferase</keyword>
<evidence type="ECO:0000256" key="7">
    <source>
        <dbReference type="ARBA" id="ARBA00022984"/>
    </source>
</evidence>
<evidence type="ECO:0000256" key="1">
    <source>
        <dbReference type="ARBA" id="ARBA00004752"/>
    </source>
</evidence>
<dbReference type="GO" id="GO:0018104">
    <property type="term" value="P:peptidoglycan-protein cross-linking"/>
    <property type="evidence" value="ECO:0007669"/>
    <property type="project" value="TreeGrafter"/>
</dbReference>
<dbReference type="Gene3D" id="2.40.440.10">
    <property type="entry name" value="L,D-transpeptidase catalytic domain-like"/>
    <property type="match status" value="1"/>
</dbReference>
<organism evidence="11 12">
    <name type="scientific">Adonisia turfae CCMR0081</name>
    <dbReference type="NCBI Taxonomy" id="2292702"/>
    <lineage>
        <taxon>Bacteria</taxon>
        <taxon>Bacillati</taxon>
        <taxon>Cyanobacteriota</taxon>
        <taxon>Adonisia</taxon>
        <taxon>Adonisia turfae</taxon>
    </lineage>
</organism>
<dbReference type="PANTHER" id="PTHR30582:SF24">
    <property type="entry name" value="L,D-TRANSPEPTIDASE ERFK_SRFK-RELATED"/>
    <property type="match status" value="1"/>
</dbReference>
<protein>
    <submittedName>
        <fullName evidence="11">L,D-transpeptidase</fullName>
    </submittedName>
</protein>
<evidence type="ECO:0000256" key="9">
    <source>
        <dbReference type="PROSITE-ProRule" id="PRU01373"/>
    </source>
</evidence>
<dbReference type="GO" id="GO:0071972">
    <property type="term" value="F:peptidoglycan L,D-transpeptidase activity"/>
    <property type="evidence" value="ECO:0007669"/>
    <property type="project" value="TreeGrafter"/>
</dbReference>
<name>A0A6M0RG06_9CYAN</name>
<proteinExistence type="inferred from homology"/>
<evidence type="ECO:0000313" key="11">
    <source>
        <dbReference type="EMBL" id="NEZ55158.1"/>
    </source>
</evidence>
<comment type="similarity">
    <text evidence="2">Belongs to the YkuD family.</text>
</comment>
<dbReference type="UniPathway" id="UPA00219"/>
<keyword evidence="3" id="KW-0328">Glycosyltransferase</keyword>
<sequence length="210" mass="23204">MTNTLRSLIVSLTVPLFGGLLALPGVAQTPAPEQPLAPTALAPLPTPLYHLDRDPQPVKLPASELRKWPPPNEQIDELTDTQTVELVLQLDQRQLHVYRGDTLEKTFPVAVGKTGWETPTGSFEVSYMLENPGWTNPFTGDLMPPGPNNPLGERWIAFWTDGRNEIGFHGTPNRDSIGQAASHGCVRLYNEHIRELYELVTPGTLVTVLQ</sequence>
<dbReference type="GO" id="GO:0016757">
    <property type="term" value="F:glycosyltransferase activity"/>
    <property type="evidence" value="ECO:0007669"/>
    <property type="project" value="UniProtKB-KW"/>
</dbReference>
<dbReference type="InterPro" id="IPR038063">
    <property type="entry name" value="Transpep_catalytic_dom"/>
</dbReference>
<dbReference type="InterPro" id="IPR050979">
    <property type="entry name" value="LD-transpeptidase"/>
</dbReference>
<comment type="pathway">
    <text evidence="1 9">Cell wall biogenesis; peptidoglycan biosynthesis.</text>
</comment>
<keyword evidence="5" id="KW-0378">Hydrolase</keyword>
<dbReference type="CDD" id="cd16913">
    <property type="entry name" value="YkuD_like"/>
    <property type="match status" value="1"/>
</dbReference>
<feature type="domain" description="L,D-TPase catalytic" evidence="10">
    <location>
        <begin position="84"/>
        <end position="209"/>
    </location>
</feature>
<evidence type="ECO:0000256" key="6">
    <source>
        <dbReference type="ARBA" id="ARBA00022960"/>
    </source>
</evidence>
<keyword evidence="7 9" id="KW-0573">Peptidoglycan synthesis</keyword>
<evidence type="ECO:0000256" key="8">
    <source>
        <dbReference type="ARBA" id="ARBA00023316"/>
    </source>
</evidence>
<accession>A0A6M0RG06</accession>
<reference evidence="11 12" key="1">
    <citation type="journal article" date="2020" name="Microb. Ecol.">
        <title>Ecogenomics of the Marine Benthic Filamentous Cyanobacterium Adonisia.</title>
        <authorList>
            <person name="Walter J.M."/>
            <person name="Coutinho F.H."/>
            <person name="Leomil L."/>
            <person name="Hargreaves P.I."/>
            <person name="Campeao M.E."/>
            <person name="Vieira V.V."/>
            <person name="Silva B.S."/>
            <person name="Fistarol G.O."/>
            <person name="Salomon P.S."/>
            <person name="Sawabe T."/>
            <person name="Mino S."/>
            <person name="Hosokawa M."/>
            <person name="Miyashita H."/>
            <person name="Maruyama F."/>
            <person name="van Verk M.C."/>
            <person name="Dutilh B.E."/>
            <person name="Thompson C.C."/>
            <person name="Thompson F.L."/>
        </authorList>
    </citation>
    <scope>NUCLEOTIDE SEQUENCE [LARGE SCALE GENOMIC DNA]</scope>
    <source>
        <strain evidence="11 12">CCMR0081</strain>
    </source>
</reference>
<dbReference type="InterPro" id="IPR005490">
    <property type="entry name" value="LD_TPept_cat_dom"/>
</dbReference>
<feature type="active site" description="Proton donor/acceptor" evidence="9">
    <location>
        <position position="169"/>
    </location>
</feature>
<dbReference type="AlphaFoldDB" id="A0A6M0RG06"/>
<dbReference type="GO" id="GO:0008360">
    <property type="term" value="P:regulation of cell shape"/>
    <property type="evidence" value="ECO:0007669"/>
    <property type="project" value="UniProtKB-UniRule"/>
</dbReference>
<dbReference type="RefSeq" id="WP_163662135.1">
    <property type="nucleotide sequence ID" value="NZ_QXHD01000004.1"/>
</dbReference>
<evidence type="ECO:0000256" key="4">
    <source>
        <dbReference type="ARBA" id="ARBA00022679"/>
    </source>
</evidence>
<dbReference type="EMBL" id="QXHD01000004">
    <property type="protein sequence ID" value="NEZ55158.1"/>
    <property type="molecule type" value="Genomic_DNA"/>
</dbReference>
<keyword evidence="12" id="KW-1185">Reference proteome</keyword>
<gene>
    <name evidence="11" type="ORF">DXZ20_05590</name>
</gene>
<evidence type="ECO:0000256" key="3">
    <source>
        <dbReference type="ARBA" id="ARBA00022676"/>
    </source>
</evidence>
<dbReference type="Pfam" id="PF03734">
    <property type="entry name" value="YkuD"/>
    <property type="match status" value="1"/>
</dbReference>
<evidence type="ECO:0000256" key="2">
    <source>
        <dbReference type="ARBA" id="ARBA00005992"/>
    </source>
</evidence>
<evidence type="ECO:0000256" key="5">
    <source>
        <dbReference type="ARBA" id="ARBA00022801"/>
    </source>
</evidence>